<accession>A0A1G2D723</accession>
<dbReference type="EMBL" id="MHLL01000032">
    <property type="protein sequence ID" value="OGZ08558.1"/>
    <property type="molecule type" value="Genomic_DNA"/>
</dbReference>
<proteinExistence type="predicted"/>
<comment type="caution">
    <text evidence="1">The sequence shown here is derived from an EMBL/GenBank/DDBJ whole genome shotgun (WGS) entry which is preliminary data.</text>
</comment>
<reference evidence="1 2" key="1">
    <citation type="journal article" date="2016" name="Nat. Commun.">
        <title>Thousands of microbial genomes shed light on interconnected biogeochemical processes in an aquifer system.</title>
        <authorList>
            <person name="Anantharaman K."/>
            <person name="Brown C.T."/>
            <person name="Hug L.A."/>
            <person name="Sharon I."/>
            <person name="Castelle C.J."/>
            <person name="Probst A.J."/>
            <person name="Thomas B.C."/>
            <person name="Singh A."/>
            <person name="Wilkins M.J."/>
            <person name="Karaoz U."/>
            <person name="Brodie E.L."/>
            <person name="Williams K.H."/>
            <person name="Hubbard S.S."/>
            <person name="Banfield J.F."/>
        </authorList>
    </citation>
    <scope>NUCLEOTIDE SEQUENCE [LARGE SCALE GENOMIC DNA]</scope>
</reference>
<evidence type="ECO:0000313" key="1">
    <source>
        <dbReference type="EMBL" id="OGZ08558.1"/>
    </source>
</evidence>
<dbReference type="AlphaFoldDB" id="A0A1G2D723"/>
<gene>
    <name evidence="1" type="ORF">A3D65_04870</name>
</gene>
<evidence type="ECO:0000313" key="2">
    <source>
        <dbReference type="Proteomes" id="UP000177996"/>
    </source>
</evidence>
<sequence length="222" mass="25540">MLVETPKTLLINILLAEMPLNELNEMFLALAKRLYAYRKANNGFVPKEIFEACVGMSGMSVSVQIVNEVVDAKGMHIGYAMKQRDSSELGDAWACLYHSTCTTARLQDTPATMLGRDTKETFGVTKPEERLEYLGVTIHDEPERWSSCLTVMHRRMVATEEVSQFTGTWKIFSDNDIRYHNKEIIDHNWYLLEWVLDPDRPLFADVRGGWWHGKDRGEPRPE</sequence>
<organism evidence="1 2">
    <name type="scientific">Candidatus Lloydbacteria bacterium RIFCSPHIGHO2_02_FULL_50_13</name>
    <dbReference type="NCBI Taxonomy" id="1798661"/>
    <lineage>
        <taxon>Bacteria</taxon>
        <taxon>Candidatus Lloydiibacteriota</taxon>
    </lineage>
</organism>
<evidence type="ECO:0008006" key="3">
    <source>
        <dbReference type="Google" id="ProtNLM"/>
    </source>
</evidence>
<name>A0A1G2D723_9BACT</name>
<dbReference type="Proteomes" id="UP000177996">
    <property type="component" value="Unassembled WGS sequence"/>
</dbReference>
<protein>
    <recommendedName>
        <fullName evidence="3">Nudix hydrolase domain-containing protein</fullName>
    </recommendedName>
</protein>